<keyword evidence="5" id="KW-1185">Reference proteome</keyword>
<dbReference type="Pfam" id="PF02861">
    <property type="entry name" value="Clp_N"/>
    <property type="match status" value="2"/>
</dbReference>
<gene>
    <name evidence="4" type="ORF">Pta02_09660</name>
</gene>
<keyword evidence="1" id="KW-0677">Repeat</keyword>
<dbReference type="Gene3D" id="1.10.1780.10">
    <property type="entry name" value="Clp, N-terminal domain"/>
    <property type="match status" value="2"/>
</dbReference>
<dbReference type="PANTHER" id="PTHR47016">
    <property type="entry name" value="ATP-DEPENDENT CLP PROTEASE ATP-BINDING SUBUNIT CLPT1, CHLOROPLASTIC"/>
    <property type="match status" value="1"/>
</dbReference>
<organism evidence="4 5">
    <name type="scientific">Planobispora takensis</name>
    <dbReference type="NCBI Taxonomy" id="1367882"/>
    <lineage>
        <taxon>Bacteria</taxon>
        <taxon>Bacillati</taxon>
        <taxon>Actinomycetota</taxon>
        <taxon>Actinomycetes</taxon>
        <taxon>Streptosporangiales</taxon>
        <taxon>Streptosporangiaceae</taxon>
        <taxon>Planobispora</taxon>
    </lineage>
</organism>
<reference evidence="4" key="1">
    <citation type="submission" date="2021-01" db="EMBL/GenBank/DDBJ databases">
        <title>Whole genome shotgun sequence of Planobispora takensis NBRC 109077.</title>
        <authorList>
            <person name="Komaki H."/>
            <person name="Tamura T."/>
        </authorList>
    </citation>
    <scope>NUCLEOTIDE SEQUENCE</scope>
    <source>
        <strain evidence="4">NBRC 109077</strain>
    </source>
</reference>
<dbReference type="AlphaFoldDB" id="A0A8J3WS79"/>
<dbReference type="EMBL" id="BOOK01000005">
    <property type="protein sequence ID" value="GIH98957.1"/>
    <property type="molecule type" value="Genomic_DNA"/>
</dbReference>
<evidence type="ECO:0000256" key="1">
    <source>
        <dbReference type="PROSITE-ProRule" id="PRU01251"/>
    </source>
</evidence>
<accession>A0A8J3WS79</accession>
<comment type="caution">
    <text evidence="4">The sequence shown here is derived from an EMBL/GenBank/DDBJ whole genome shotgun (WGS) entry which is preliminary data.</text>
</comment>
<proteinExistence type="predicted"/>
<dbReference type="InterPro" id="IPR004176">
    <property type="entry name" value="Clp_R_N"/>
</dbReference>
<evidence type="ECO:0000259" key="3">
    <source>
        <dbReference type="PROSITE" id="PS51903"/>
    </source>
</evidence>
<dbReference type="PANTHER" id="PTHR47016:SF5">
    <property type="entry name" value="CLP DOMAIN SUPERFAMILY PROTEIN"/>
    <property type="match status" value="1"/>
</dbReference>
<dbReference type="InterPro" id="IPR036628">
    <property type="entry name" value="Clp_N_dom_sf"/>
</dbReference>
<feature type="domain" description="Clp R" evidence="3">
    <location>
        <begin position="4"/>
        <end position="187"/>
    </location>
</feature>
<evidence type="ECO:0000256" key="2">
    <source>
        <dbReference type="SAM" id="MobiDB-lite"/>
    </source>
</evidence>
<dbReference type="Proteomes" id="UP000634476">
    <property type="component" value="Unassembled WGS sequence"/>
</dbReference>
<name>A0A8J3WS79_9ACTN</name>
<sequence>MTMFERFRQEARQAVVLAQENARQLKHHYIGTEHILLGLLAQPQSLSARVLDRHGIDHARAVQAVATLVPPQGGDIDAEALEAIGIDLSAIREKVEAAFGPGALDRPPRPGRKGRPFGGRHIPFTPRAKKTLELSLREAIHLRHNHIADGHVLLGVLREGEGLGARILAEADIDFATLRREIVTELG</sequence>
<dbReference type="InterPro" id="IPR044217">
    <property type="entry name" value="CLPT1/2"/>
</dbReference>
<evidence type="ECO:0000313" key="5">
    <source>
        <dbReference type="Proteomes" id="UP000634476"/>
    </source>
</evidence>
<evidence type="ECO:0000313" key="4">
    <source>
        <dbReference type="EMBL" id="GIH98957.1"/>
    </source>
</evidence>
<dbReference type="SUPFAM" id="SSF81923">
    <property type="entry name" value="Double Clp-N motif"/>
    <property type="match status" value="2"/>
</dbReference>
<feature type="region of interest" description="Disordered" evidence="2">
    <location>
        <begin position="100"/>
        <end position="122"/>
    </location>
</feature>
<dbReference type="PROSITE" id="PS51903">
    <property type="entry name" value="CLP_R"/>
    <property type="match status" value="1"/>
</dbReference>
<protein>
    <recommendedName>
        <fullName evidence="3">Clp R domain-containing protein</fullName>
    </recommendedName>
</protein>